<gene>
    <name evidence="1" type="primary">murG</name>
    <name evidence="1" type="ORF">NO2_1334</name>
</gene>
<comment type="caution">
    <text evidence="1">The sequence shown here is derived from an EMBL/GenBank/DDBJ whole genome shotgun (WGS) entry which is preliminary data.</text>
</comment>
<proteinExistence type="predicted"/>
<dbReference type="AlphaFoldDB" id="A0A388TI45"/>
<evidence type="ECO:0000313" key="2">
    <source>
        <dbReference type="Proteomes" id="UP000275925"/>
    </source>
</evidence>
<evidence type="ECO:0000313" key="1">
    <source>
        <dbReference type="EMBL" id="GBR76846.1"/>
    </source>
</evidence>
<protein>
    <submittedName>
        <fullName evidence="1">UDP-diphospho-muramoylpentapeptide beta-N-acetylglucosaminyltransferase</fullName>
    </submittedName>
</protein>
<dbReference type="EMBL" id="BGZO01000056">
    <property type="protein sequence ID" value="GBR76846.1"/>
    <property type="molecule type" value="Genomic_DNA"/>
</dbReference>
<dbReference type="SUPFAM" id="SSF53756">
    <property type="entry name" value="UDP-Glycosyltransferase/glycogen phosphorylase"/>
    <property type="match status" value="1"/>
</dbReference>
<feature type="non-terminal residue" evidence="1">
    <location>
        <position position="1"/>
    </location>
</feature>
<organism evidence="1 2">
    <name type="scientific">Candidatus Termititenax persephonae</name>
    <dbReference type="NCBI Taxonomy" id="2218525"/>
    <lineage>
        <taxon>Bacteria</taxon>
        <taxon>Bacillati</taxon>
        <taxon>Candidatus Margulisiibacteriota</taxon>
        <taxon>Candidatus Termititenacia</taxon>
        <taxon>Candidatus Termititenacales</taxon>
        <taxon>Candidatus Termititenacaceae</taxon>
        <taxon>Candidatus Termititenax</taxon>
    </lineage>
</organism>
<dbReference type="Proteomes" id="UP000275925">
    <property type="component" value="Unassembled WGS sequence"/>
</dbReference>
<keyword evidence="2" id="KW-1185">Reference proteome</keyword>
<sequence length="52" mass="5401">LDKDLTADSLAAAIAKIDNPETLTRMSAAARKLGGAGAAEKIHNFLAETFSN</sequence>
<name>A0A388TI45_9BACT</name>
<accession>A0A388TI45</accession>
<dbReference type="GO" id="GO:0016757">
    <property type="term" value="F:glycosyltransferase activity"/>
    <property type="evidence" value="ECO:0007669"/>
    <property type="project" value="UniProtKB-KW"/>
</dbReference>
<reference evidence="1 2" key="1">
    <citation type="journal article" date="2019" name="ISME J.">
        <title>Genome analyses of uncultured TG2/ZB3 bacteria in 'Margulisbacteria' specifically attached to ectosymbiotic spirochetes of protists in the termite gut.</title>
        <authorList>
            <person name="Utami Y.D."/>
            <person name="Kuwahara H."/>
            <person name="Igai K."/>
            <person name="Murakami T."/>
            <person name="Sugaya K."/>
            <person name="Morikawa T."/>
            <person name="Nagura Y."/>
            <person name="Yuki M."/>
            <person name="Deevong P."/>
            <person name="Inoue T."/>
            <person name="Kihara K."/>
            <person name="Lo N."/>
            <person name="Yamada A."/>
            <person name="Ohkuma M."/>
            <person name="Hongoh Y."/>
        </authorList>
    </citation>
    <scope>NUCLEOTIDE SEQUENCE [LARGE SCALE GENOMIC DNA]</scope>
    <source>
        <strain evidence="1">NkOx7-02</strain>
    </source>
</reference>